<name>A0A162BXU5_9CRUS</name>
<accession>A0A162BXU5</accession>
<evidence type="ECO:0000313" key="1">
    <source>
        <dbReference type="EMBL" id="KZR98780.1"/>
    </source>
</evidence>
<proteinExistence type="predicted"/>
<comment type="caution">
    <text evidence="1">The sequence shown here is derived from an EMBL/GenBank/DDBJ whole genome shotgun (WGS) entry which is preliminary data.</text>
</comment>
<organism evidence="1 2">
    <name type="scientific">Daphnia magna</name>
    <dbReference type="NCBI Taxonomy" id="35525"/>
    <lineage>
        <taxon>Eukaryota</taxon>
        <taxon>Metazoa</taxon>
        <taxon>Ecdysozoa</taxon>
        <taxon>Arthropoda</taxon>
        <taxon>Crustacea</taxon>
        <taxon>Branchiopoda</taxon>
        <taxon>Diplostraca</taxon>
        <taxon>Cladocera</taxon>
        <taxon>Anomopoda</taxon>
        <taxon>Daphniidae</taxon>
        <taxon>Daphnia</taxon>
    </lineage>
</organism>
<dbReference type="EMBL" id="LRGB01015865">
    <property type="protein sequence ID" value="KZR98780.1"/>
    <property type="molecule type" value="Genomic_DNA"/>
</dbReference>
<evidence type="ECO:0000313" key="2">
    <source>
        <dbReference type="Proteomes" id="UP000076858"/>
    </source>
</evidence>
<dbReference type="OrthoDB" id="8194903at2759"/>
<protein>
    <submittedName>
        <fullName evidence="1">Uncharacterized protein</fullName>
    </submittedName>
</protein>
<dbReference type="Proteomes" id="UP000076858">
    <property type="component" value="Unassembled WGS sequence"/>
</dbReference>
<dbReference type="AlphaFoldDB" id="A0A162BXU5"/>
<keyword evidence="2" id="KW-1185">Reference proteome</keyword>
<reference evidence="1 2" key="1">
    <citation type="submission" date="2016-03" db="EMBL/GenBank/DDBJ databases">
        <title>EvidentialGene: Evidence-directed Construction of Genes on Genomes.</title>
        <authorList>
            <person name="Gilbert D.G."/>
            <person name="Choi J.-H."/>
            <person name="Mockaitis K."/>
            <person name="Colbourne J."/>
            <person name="Pfrender M."/>
        </authorList>
    </citation>
    <scope>NUCLEOTIDE SEQUENCE [LARGE SCALE GENOMIC DNA]</scope>
    <source>
        <strain evidence="1 2">Xinb3</strain>
        <tissue evidence="1">Complete organism</tissue>
    </source>
</reference>
<gene>
    <name evidence="1" type="ORF">APZ42_005649</name>
</gene>
<sequence>MASAFDHVEHWSFHMLLLEYFIGNHGLEDEMGDEDPNYLGDVSFGDMYRKLRREKMIDGNTQINSATKLGCQYAFWPFLTIINEAPFKIRREFVVLLSLWYGNKKPPAKAIMDQPLTELRKLEEQGIIVNVRKYRLVILIVTTDMLARPIP</sequence>